<dbReference type="InterPro" id="IPR047208">
    <property type="entry name" value="FOXG1"/>
</dbReference>
<evidence type="ECO:0000313" key="2">
    <source>
        <dbReference type="EMBL" id="CAL1537734.1"/>
    </source>
</evidence>
<dbReference type="PANTHER" id="PTHR46617:SF3">
    <property type="entry name" value="FORKHEAD BOX PROTEIN G1"/>
    <property type="match status" value="1"/>
</dbReference>
<protein>
    <submittedName>
        <fullName evidence="2">Uncharacterized protein</fullName>
    </submittedName>
</protein>
<name>A0AAV2HUE2_LYMST</name>
<sequence>MMDPSSDDVFIGGATGKLRRRSSSHSRHRLVAIKRMGHPLDGLPGFFPPPPQHRLTAFQLAFSSAYHVPVHADVMACPQHQSQSMRSPFTSGIPLTSSVWPMPPPVYAPHHYANSFQANEYTSTLRTPSPNDRDSLCSPYDHNHPAGQSKHIPTFTEAYHQPSSGTLHQHSAFSLATAHHIDYRVPSPVAFSMDMYARLRVLAEVRQHMASAWSSMTQGPFITGLHHDPANLTPKSGLEARSSDTSALITSPNSPFTPVVPSTRSAS</sequence>
<feature type="region of interest" description="Disordered" evidence="1">
    <location>
        <begin position="1"/>
        <end position="26"/>
    </location>
</feature>
<dbReference type="AlphaFoldDB" id="A0AAV2HUE2"/>
<dbReference type="Proteomes" id="UP001497497">
    <property type="component" value="Unassembled WGS sequence"/>
</dbReference>
<accession>A0AAV2HUE2</accession>
<feature type="region of interest" description="Disordered" evidence="1">
    <location>
        <begin position="232"/>
        <end position="267"/>
    </location>
</feature>
<dbReference type="GO" id="GO:1990837">
    <property type="term" value="F:sequence-specific double-stranded DNA binding"/>
    <property type="evidence" value="ECO:0007669"/>
    <property type="project" value="TreeGrafter"/>
</dbReference>
<feature type="compositionally biased region" description="Polar residues" evidence="1">
    <location>
        <begin position="243"/>
        <end position="267"/>
    </location>
</feature>
<feature type="compositionally biased region" description="Basic residues" evidence="1">
    <location>
        <begin position="17"/>
        <end position="26"/>
    </location>
</feature>
<organism evidence="2 3">
    <name type="scientific">Lymnaea stagnalis</name>
    <name type="common">Great pond snail</name>
    <name type="synonym">Helix stagnalis</name>
    <dbReference type="NCBI Taxonomy" id="6523"/>
    <lineage>
        <taxon>Eukaryota</taxon>
        <taxon>Metazoa</taxon>
        <taxon>Spiralia</taxon>
        <taxon>Lophotrochozoa</taxon>
        <taxon>Mollusca</taxon>
        <taxon>Gastropoda</taxon>
        <taxon>Heterobranchia</taxon>
        <taxon>Euthyneura</taxon>
        <taxon>Panpulmonata</taxon>
        <taxon>Hygrophila</taxon>
        <taxon>Lymnaeoidea</taxon>
        <taxon>Lymnaeidae</taxon>
        <taxon>Lymnaea</taxon>
    </lineage>
</organism>
<dbReference type="EMBL" id="CAXITT010000273">
    <property type="protein sequence ID" value="CAL1537734.1"/>
    <property type="molecule type" value="Genomic_DNA"/>
</dbReference>
<dbReference type="PANTHER" id="PTHR46617">
    <property type="entry name" value="FORKHEAD BOX PROTEIN G1"/>
    <property type="match status" value="1"/>
</dbReference>
<evidence type="ECO:0000256" key="1">
    <source>
        <dbReference type="SAM" id="MobiDB-lite"/>
    </source>
</evidence>
<proteinExistence type="predicted"/>
<keyword evidence="3" id="KW-1185">Reference proteome</keyword>
<reference evidence="2 3" key="1">
    <citation type="submission" date="2024-04" db="EMBL/GenBank/DDBJ databases">
        <authorList>
            <consortium name="Genoscope - CEA"/>
            <person name="William W."/>
        </authorList>
    </citation>
    <scope>NUCLEOTIDE SEQUENCE [LARGE SCALE GENOMIC DNA]</scope>
</reference>
<dbReference type="GO" id="GO:0006357">
    <property type="term" value="P:regulation of transcription by RNA polymerase II"/>
    <property type="evidence" value="ECO:0007669"/>
    <property type="project" value="TreeGrafter"/>
</dbReference>
<comment type="caution">
    <text evidence="2">The sequence shown here is derived from an EMBL/GenBank/DDBJ whole genome shotgun (WGS) entry which is preliminary data.</text>
</comment>
<evidence type="ECO:0000313" key="3">
    <source>
        <dbReference type="Proteomes" id="UP001497497"/>
    </source>
</evidence>
<feature type="region of interest" description="Disordered" evidence="1">
    <location>
        <begin position="123"/>
        <end position="147"/>
    </location>
</feature>
<gene>
    <name evidence="2" type="ORF">GSLYS_00011636001</name>
</gene>
<dbReference type="GO" id="GO:0005634">
    <property type="term" value="C:nucleus"/>
    <property type="evidence" value="ECO:0007669"/>
    <property type="project" value="TreeGrafter"/>
</dbReference>